<protein>
    <recommendedName>
        <fullName evidence="4">Collagen triple helix repeat-containing protein</fullName>
    </recommendedName>
</protein>
<sequence>MKKLSMIILFGGLAFIHACVGPTGPPGPPGVPGADGQVLLGEAFEVDVNFTEANGFLEEFSFDPPIFSSDVVLIYIRWETLNGNTLWRMIPQTVFFEEGALVYNFDFSSADFAIFLETTFDPTVLDNSWTRNQRFRVVVVPAELGSARIDYSDYNAVIDMLGLTEESFVKLEPKN</sequence>
<evidence type="ECO:0000313" key="2">
    <source>
        <dbReference type="EMBL" id="SMD43112.1"/>
    </source>
</evidence>
<accession>A0A1W2H391</accession>
<organism evidence="2 3">
    <name type="scientific">Aquiflexum balticum DSM 16537</name>
    <dbReference type="NCBI Taxonomy" id="758820"/>
    <lineage>
        <taxon>Bacteria</taxon>
        <taxon>Pseudomonadati</taxon>
        <taxon>Bacteroidota</taxon>
        <taxon>Cytophagia</taxon>
        <taxon>Cytophagales</taxon>
        <taxon>Cyclobacteriaceae</taxon>
        <taxon>Aquiflexum</taxon>
    </lineage>
</organism>
<reference evidence="3" key="1">
    <citation type="submission" date="2017-04" db="EMBL/GenBank/DDBJ databases">
        <authorList>
            <person name="Varghese N."/>
            <person name="Submissions S."/>
        </authorList>
    </citation>
    <scope>NUCLEOTIDE SEQUENCE [LARGE SCALE GENOMIC DNA]</scope>
    <source>
        <strain evidence="3">DSM 16537</strain>
    </source>
</reference>
<dbReference type="STRING" id="758820.SAMN00777080_1691"/>
<proteinExistence type="predicted"/>
<evidence type="ECO:0000256" key="1">
    <source>
        <dbReference type="SAM" id="SignalP"/>
    </source>
</evidence>
<feature type="signal peptide" evidence="1">
    <location>
        <begin position="1"/>
        <end position="18"/>
    </location>
</feature>
<evidence type="ECO:0000313" key="3">
    <source>
        <dbReference type="Proteomes" id="UP000192333"/>
    </source>
</evidence>
<keyword evidence="1" id="KW-0732">Signal</keyword>
<dbReference type="RefSeq" id="WP_084119852.1">
    <property type="nucleotide sequence ID" value="NZ_LT838813.1"/>
</dbReference>
<keyword evidence="3" id="KW-1185">Reference proteome</keyword>
<feature type="chain" id="PRO_5012800223" description="Collagen triple helix repeat-containing protein" evidence="1">
    <location>
        <begin position="19"/>
        <end position="175"/>
    </location>
</feature>
<dbReference type="Proteomes" id="UP000192333">
    <property type="component" value="Chromosome I"/>
</dbReference>
<dbReference type="EMBL" id="LT838813">
    <property type="protein sequence ID" value="SMD43112.1"/>
    <property type="molecule type" value="Genomic_DNA"/>
</dbReference>
<evidence type="ECO:0008006" key="4">
    <source>
        <dbReference type="Google" id="ProtNLM"/>
    </source>
</evidence>
<dbReference type="OrthoDB" id="1524444at2"/>
<gene>
    <name evidence="2" type="ORF">SAMN00777080_1691</name>
</gene>
<dbReference type="AlphaFoldDB" id="A0A1W2H391"/>
<name>A0A1W2H391_9BACT</name>